<feature type="transmembrane region" description="Helical" evidence="3">
    <location>
        <begin position="41"/>
        <end position="64"/>
    </location>
</feature>
<sequence length="295" mass="32109">MDNITSKLNMDSHHYSFKSDSGSDHHELDDEVYRRQTRKRLIIIVLSTAVFIAVTINAVVGIVVPQKNTKSSNPTPWQPTPLAAASNDNYSTGPSVQEMCNNMTLYPYTCTSSIASLLGTDNGSDQNLDPKQFFILSMQVSLNELVNISSSVLSSKGYVNLSSADNAVLSGALDDCQTLLKDAIGHINKSIASVQVGQGKVVLSTDNVNDIRVWLNAAITDQKTCLDGLKKFANGTALSGYVGNVLQNSKKFTRNSWEIASKIPTFLHNFQTPIRDRKLLKINGGGDPTRGNVWG</sequence>
<dbReference type="PANTHER" id="PTHR31080:SF303">
    <property type="entry name" value="PECTINESTERASE 1-LIKE"/>
    <property type="match status" value="1"/>
</dbReference>
<dbReference type="InterPro" id="IPR051955">
    <property type="entry name" value="PME_Inhibitor"/>
</dbReference>
<dbReference type="PANTHER" id="PTHR31080">
    <property type="entry name" value="PECTINESTERASE INHIBITOR-LIKE"/>
    <property type="match status" value="1"/>
</dbReference>
<dbReference type="EMBL" id="BPVZ01000015">
    <property type="protein sequence ID" value="GKV00001.1"/>
    <property type="molecule type" value="Genomic_DNA"/>
</dbReference>
<accession>A0AAV5IN13</accession>
<reference evidence="5 6" key="1">
    <citation type="journal article" date="2021" name="Commun. Biol.">
        <title>The genome of Shorea leprosula (Dipterocarpaceae) highlights the ecological relevance of drought in aseasonal tropical rainforests.</title>
        <authorList>
            <person name="Ng K.K.S."/>
            <person name="Kobayashi M.J."/>
            <person name="Fawcett J.A."/>
            <person name="Hatakeyama M."/>
            <person name="Paape T."/>
            <person name="Ng C.H."/>
            <person name="Ang C.C."/>
            <person name="Tnah L.H."/>
            <person name="Lee C.T."/>
            <person name="Nishiyama T."/>
            <person name="Sese J."/>
            <person name="O'Brien M.J."/>
            <person name="Copetti D."/>
            <person name="Mohd Noor M.I."/>
            <person name="Ong R.C."/>
            <person name="Putra M."/>
            <person name="Sireger I.Z."/>
            <person name="Indrioko S."/>
            <person name="Kosugi Y."/>
            <person name="Izuno A."/>
            <person name="Isagi Y."/>
            <person name="Lee S.L."/>
            <person name="Shimizu K.K."/>
        </authorList>
    </citation>
    <scope>NUCLEOTIDE SEQUENCE [LARGE SCALE GENOMIC DNA]</scope>
    <source>
        <strain evidence="5">214</strain>
    </source>
</reference>
<dbReference type="SMART" id="SM00856">
    <property type="entry name" value="PMEI"/>
    <property type="match status" value="1"/>
</dbReference>
<dbReference type="Pfam" id="PF04043">
    <property type="entry name" value="PMEI"/>
    <property type="match status" value="1"/>
</dbReference>
<dbReference type="InterPro" id="IPR006501">
    <property type="entry name" value="Pectinesterase_inhib_dom"/>
</dbReference>
<comment type="similarity">
    <text evidence="2">Belongs to the PMEI family.</text>
</comment>
<evidence type="ECO:0000256" key="1">
    <source>
        <dbReference type="ARBA" id="ARBA00022729"/>
    </source>
</evidence>
<evidence type="ECO:0000313" key="5">
    <source>
        <dbReference type="EMBL" id="GKV00001.1"/>
    </source>
</evidence>
<dbReference type="Gene3D" id="1.20.140.40">
    <property type="entry name" value="Invertase/pectin methylesterase inhibitor family protein"/>
    <property type="match status" value="1"/>
</dbReference>
<gene>
    <name evidence="5" type="ORF">SLEP1_g12765</name>
</gene>
<comment type="caution">
    <text evidence="5">The sequence shown here is derived from an EMBL/GenBank/DDBJ whole genome shotgun (WGS) entry which is preliminary data.</text>
</comment>
<keyword evidence="3" id="KW-1133">Transmembrane helix</keyword>
<evidence type="ECO:0000259" key="4">
    <source>
        <dbReference type="SMART" id="SM00856"/>
    </source>
</evidence>
<keyword evidence="1" id="KW-0732">Signal</keyword>
<proteinExistence type="inferred from homology"/>
<dbReference type="NCBIfam" id="TIGR01614">
    <property type="entry name" value="PME_inhib"/>
    <property type="match status" value="1"/>
</dbReference>
<dbReference type="SUPFAM" id="SSF101148">
    <property type="entry name" value="Plant invertase/pectin methylesterase inhibitor"/>
    <property type="match status" value="1"/>
</dbReference>
<evidence type="ECO:0000256" key="2">
    <source>
        <dbReference type="ARBA" id="ARBA00038471"/>
    </source>
</evidence>
<keyword evidence="3" id="KW-0472">Membrane</keyword>
<evidence type="ECO:0000256" key="3">
    <source>
        <dbReference type="SAM" id="Phobius"/>
    </source>
</evidence>
<dbReference type="GO" id="GO:0004857">
    <property type="term" value="F:enzyme inhibitor activity"/>
    <property type="evidence" value="ECO:0007669"/>
    <property type="project" value="InterPro"/>
</dbReference>
<feature type="domain" description="Pectinesterase inhibitor" evidence="4">
    <location>
        <begin position="91"/>
        <end position="259"/>
    </location>
</feature>
<keyword evidence="3" id="KW-0812">Transmembrane</keyword>
<protein>
    <recommendedName>
        <fullName evidence="4">Pectinesterase inhibitor domain-containing protein</fullName>
    </recommendedName>
</protein>
<keyword evidence="6" id="KW-1185">Reference proteome</keyword>
<evidence type="ECO:0000313" key="6">
    <source>
        <dbReference type="Proteomes" id="UP001054252"/>
    </source>
</evidence>
<organism evidence="5 6">
    <name type="scientific">Rubroshorea leprosula</name>
    <dbReference type="NCBI Taxonomy" id="152421"/>
    <lineage>
        <taxon>Eukaryota</taxon>
        <taxon>Viridiplantae</taxon>
        <taxon>Streptophyta</taxon>
        <taxon>Embryophyta</taxon>
        <taxon>Tracheophyta</taxon>
        <taxon>Spermatophyta</taxon>
        <taxon>Magnoliopsida</taxon>
        <taxon>eudicotyledons</taxon>
        <taxon>Gunneridae</taxon>
        <taxon>Pentapetalae</taxon>
        <taxon>rosids</taxon>
        <taxon>malvids</taxon>
        <taxon>Malvales</taxon>
        <taxon>Dipterocarpaceae</taxon>
        <taxon>Rubroshorea</taxon>
    </lineage>
</organism>
<dbReference type="CDD" id="cd15798">
    <property type="entry name" value="PMEI-like_3"/>
    <property type="match status" value="1"/>
</dbReference>
<dbReference type="InterPro" id="IPR035513">
    <property type="entry name" value="Invertase/methylesterase_inhib"/>
</dbReference>
<dbReference type="AlphaFoldDB" id="A0AAV5IN13"/>
<name>A0AAV5IN13_9ROSI</name>
<dbReference type="Proteomes" id="UP001054252">
    <property type="component" value="Unassembled WGS sequence"/>
</dbReference>